<keyword evidence="2" id="KW-1185">Reference proteome</keyword>
<dbReference type="EMBL" id="CAJNNV010004842">
    <property type="protein sequence ID" value="CAE8591303.1"/>
    <property type="molecule type" value="Genomic_DNA"/>
</dbReference>
<accession>A0A813DTN0</accession>
<comment type="caution">
    <text evidence="1">The sequence shown here is derived from an EMBL/GenBank/DDBJ whole genome shotgun (WGS) entry which is preliminary data.</text>
</comment>
<evidence type="ECO:0000313" key="2">
    <source>
        <dbReference type="Proteomes" id="UP000654075"/>
    </source>
</evidence>
<dbReference type="Proteomes" id="UP000654075">
    <property type="component" value="Unassembled WGS sequence"/>
</dbReference>
<protein>
    <submittedName>
        <fullName evidence="1">Uncharacterized protein</fullName>
    </submittedName>
</protein>
<gene>
    <name evidence="1" type="ORF">PGLA1383_LOCUS9982</name>
</gene>
<organism evidence="1 2">
    <name type="scientific">Polarella glacialis</name>
    <name type="common">Dinoflagellate</name>
    <dbReference type="NCBI Taxonomy" id="89957"/>
    <lineage>
        <taxon>Eukaryota</taxon>
        <taxon>Sar</taxon>
        <taxon>Alveolata</taxon>
        <taxon>Dinophyceae</taxon>
        <taxon>Suessiales</taxon>
        <taxon>Suessiaceae</taxon>
        <taxon>Polarella</taxon>
    </lineage>
</organism>
<name>A0A813DTN0_POLGL</name>
<proteinExistence type="predicted"/>
<dbReference type="AlphaFoldDB" id="A0A813DTN0"/>
<reference evidence="1" key="1">
    <citation type="submission" date="2021-02" db="EMBL/GenBank/DDBJ databases">
        <authorList>
            <person name="Dougan E. K."/>
            <person name="Rhodes N."/>
            <person name="Thang M."/>
            <person name="Chan C."/>
        </authorList>
    </citation>
    <scope>NUCLEOTIDE SEQUENCE</scope>
</reference>
<evidence type="ECO:0000313" key="1">
    <source>
        <dbReference type="EMBL" id="CAE8591303.1"/>
    </source>
</evidence>
<sequence>MLSTILACISHSSPFHFLRVKGLMTLKLTCKDLCDELENEARDSLWQLVIEFELAGFELEESLCSRSARPKFLKLLPSLLTARFGARCAADGFSGLLSVQENQQPWIRLAGMRECQRLAKLLGTQTADTEYVDSGSAYKTLVKICLLEPEQPGDITFGEPEALSLGGQRLVLHFAALGGQLLLALRDDSAHPGSISLLPAGHPVGPEKQLFTIDLSSLDQSKMLLHYRGVNLRLNGPWVRGVGLCNFGNTSGLKQDAYTPSWLRNAAPVDEKLQRQQGLLCLARLREGSSRMDSFMCSESIHLQLELPQNSAVLAGLGFTALLDWPTDWD</sequence>